<dbReference type="SUPFAM" id="SSF53822">
    <property type="entry name" value="Periplasmic binding protein-like I"/>
    <property type="match status" value="1"/>
</dbReference>
<evidence type="ECO:0000256" key="1">
    <source>
        <dbReference type="ARBA" id="ARBA00023015"/>
    </source>
</evidence>
<reference evidence="6 7" key="1">
    <citation type="submission" date="2016-10" db="EMBL/GenBank/DDBJ databases">
        <authorList>
            <person name="de Groot N.N."/>
        </authorList>
    </citation>
    <scope>NUCLEOTIDE SEQUENCE [LARGE SCALE GENOMIC DNA]</scope>
    <source>
        <strain evidence="6 7">DSM 45514</strain>
    </source>
</reference>
<feature type="domain" description="HTH cro/C1-type" evidence="5">
    <location>
        <begin position="3"/>
        <end position="33"/>
    </location>
</feature>
<protein>
    <submittedName>
        <fullName evidence="6">Transcriptional regulator, LacI family</fullName>
    </submittedName>
</protein>
<dbReference type="Proteomes" id="UP000199387">
    <property type="component" value="Unassembled WGS sequence"/>
</dbReference>
<feature type="domain" description="HTH lacI-type" evidence="4">
    <location>
        <begin position="3"/>
        <end position="57"/>
    </location>
</feature>
<proteinExistence type="predicted"/>
<dbReference type="Gene3D" id="3.40.50.2300">
    <property type="match status" value="2"/>
</dbReference>
<evidence type="ECO:0000313" key="6">
    <source>
        <dbReference type="EMBL" id="SDC68958.1"/>
    </source>
</evidence>
<dbReference type="PROSITE" id="PS50932">
    <property type="entry name" value="HTH_LACI_2"/>
    <property type="match status" value="1"/>
</dbReference>
<dbReference type="PRINTS" id="PR00036">
    <property type="entry name" value="HTHLACI"/>
</dbReference>
<sequence>MAYTMKDVAKRAGVSVATVSRILNGLSGYSEETKKRVNQVIDEMGYQPNAIARGLISKKTRTLAVLLPEVSDLFASEVLAGVEEEAHEKGYSVIICKTAKNGVRTMKYLQTLRENQVDGIIFMSETLTKEYYEAIRKMGASLVLVSTRSDYDIPYVKVDDRQAAYDATSYLVEKGHRSLGMLSGTEGDLIATVPRVAGFKEALCDHGLPAEEHRIAYGDFGFSSGALAMERLLRRVPDVEAVFCASDEMAVGALSLLHRKGIKVPGEISIIGYDNTRAAEMAFPPLTTMAQPLYQMGKKAVDIVLGHRSAESLLLSHQMVERETVGQR</sequence>
<dbReference type="InterPro" id="IPR028082">
    <property type="entry name" value="Peripla_BP_I"/>
</dbReference>
<keyword evidence="7" id="KW-1185">Reference proteome</keyword>
<name>A0A1G6NMJ9_9BACL</name>
<dbReference type="RefSeq" id="WP_091570813.1">
    <property type="nucleotide sequence ID" value="NZ_FMZA01000013.1"/>
</dbReference>
<dbReference type="PANTHER" id="PTHR30146:SF109">
    <property type="entry name" value="HTH-TYPE TRANSCRIPTIONAL REGULATOR GALS"/>
    <property type="match status" value="1"/>
</dbReference>
<evidence type="ECO:0000256" key="2">
    <source>
        <dbReference type="ARBA" id="ARBA00023125"/>
    </source>
</evidence>
<dbReference type="PROSITE" id="PS00356">
    <property type="entry name" value="HTH_LACI_1"/>
    <property type="match status" value="1"/>
</dbReference>
<dbReference type="SUPFAM" id="SSF47413">
    <property type="entry name" value="lambda repressor-like DNA-binding domains"/>
    <property type="match status" value="1"/>
</dbReference>
<dbReference type="Pfam" id="PF00356">
    <property type="entry name" value="LacI"/>
    <property type="match status" value="1"/>
</dbReference>
<dbReference type="PROSITE" id="PS50943">
    <property type="entry name" value="HTH_CROC1"/>
    <property type="match status" value="1"/>
</dbReference>
<dbReference type="SMART" id="SM00354">
    <property type="entry name" value="HTH_LACI"/>
    <property type="match status" value="1"/>
</dbReference>
<dbReference type="CDD" id="cd01392">
    <property type="entry name" value="HTH_LacI"/>
    <property type="match status" value="1"/>
</dbReference>
<accession>A0A1G6NMJ9</accession>
<dbReference type="GO" id="GO:0000976">
    <property type="term" value="F:transcription cis-regulatory region binding"/>
    <property type="evidence" value="ECO:0007669"/>
    <property type="project" value="TreeGrafter"/>
</dbReference>
<dbReference type="STRING" id="1236220.SAMN04488112_11384"/>
<organism evidence="6 7">
    <name type="scientific">Melghirimyces thermohalophilus</name>
    <dbReference type="NCBI Taxonomy" id="1236220"/>
    <lineage>
        <taxon>Bacteria</taxon>
        <taxon>Bacillati</taxon>
        <taxon>Bacillota</taxon>
        <taxon>Bacilli</taxon>
        <taxon>Bacillales</taxon>
        <taxon>Thermoactinomycetaceae</taxon>
        <taxon>Melghirimyces</taxon>
    </lineage>
</organism>
<evidence type="ECO:0000313" key="7">
    <source>
        <dbReference type="Proteomes" id="UP000199387"/>
    </source>
</evidence>
<keyword evidence="3" id="KW-0804">Transcription</keyword>
<dbReference type="Pfam" id="PF00532">
    <property type="entry name" value="Peripla_BP_1"/>
    <property type="match status" value="1"/>
</dbReference>
<dbReference type="InterPro" id="IPR000843">
    <property type="entry name" value="HTH_LacI"/>
</dbReference>
<dbReference type="CDD" id="cd19975">
    <property type="entry name" value="PBP1_CcpA-like"/>
    <property type="match status" value="1"/>
</dbReference>
<dbReference type="Gene3D" id="1.10.260.40">
    <property type="entry name" value="lambda repressor-like DNA-binding domains"/>
    <property type="match status" value="1"/>
</dbReference>
<dbReference type="AlphaFoldDB" id="A0A1G6NMJ9"/>
<gene>
    <name evidence="6" type="ORF">SAMN04488112_11384</name>
</gene>
<evidence type="ECO:0000259" key="4">
    <source>
        <dbReference type="PROSITE" id="PS50932"/>
    </source>
</evidence>
<dbReference type="EMBL" id="FMZA01000013">
    <property type="protein sequence ID" value="SDC68958.1"/>
    <property type="molecule type" value="Genomic_DNA"/>
</dbReference>
<dbReference type="InterPro" id="IPR001761">
    <property type="entry name" value="Peripla_BP/Lac1_sug-bd_dom"/>
</dbReference>
<dbReference type="InterPro" id="IPR010982">
    <property type="entry name" value="Lambda_DNA-bd_dom_sf"/>
</dbReference>
<evidence type="ECO:0000256" key="3">
    <source>
        <dbReference type="ARBA" id="ARBA00023163"/>
    </source>
</evidence>
<keyword evidence="1" id="KW-0805">Transcription regulation</keyword>
<dbReference type="OrthoDB" id="9784962at2"/>
<dbReference type="InterPro" id="IPR001387">
    <property type="entry name" value="Cro/C1-type_HTH"/>
</dbReference>
<keyword evidence="2" id="KW-0238">DNA-binding</keyword>
<dbReference type="PANTHER" id="PTHR30146">
    <property type="entry name" value="LACI-RELATED TRANSCRIPTIONAL REPRESSOR"/>
    <property type="match status" value="1"/>
</dbReference>
<evidence type="ECO:0000259" key="5">
    <source>
        <dbReference type="PROSITE" id="PS50943"/>
    </source>
</evidence>
<dbReference type="GO" id="GO:0003700">
    <property type="term" value="F:DNA-binding transcription factor activity"/>
    <property type="evidence" value="ECO:0007669"/>
    <property type="project" value="TreeGrafter"/>
</dbReference>